<organism evidence="1 2">
    <name type="scientific">Penicillium italicum</name>
    <name type="common">Blue mold</name>
    <dbReference type="NCBI Taxonomy" id="40296"/>
    <lineage>
        <taxon>Eukaryota</taxon>
        <taxon>Fungi</taxon>
        <taxon>Dikarya</taxon>
        <taxon>Ascomycota</taxon>
        <taxon>Pezizomycotina</taxon>
        <taxon>Eurotiomycetes</taxon>
        <taxon>Eurotiomycetidae</taxon>
        <taxon>Eurotiales</taxon>
        <taxon>Aspergillaceae</taxon>
        <taxon>Penicillium</taxon>
    </lineage>
</organism>
<dbReference type="EMBL" id="JQGA01001155">
    <property type="protein sequence ID" value="KGO69300.1"/>
    <property type="molecule type" value="Genomic_DNA"/>
</dbReference>
<sequence length="96" mass="10818">MPFSTEKDEELLSIALHAYKSQKFKSINAAATYFGVSKWKLRSRNDGRSSLKGRITHNNALNASQEKSLIRWIELLISVYLAPIALDIEGAVNRIL</sequence>
<dbReference type="HOGENOM" id="CLU_2360392_0_0_1"/>
<accession>A0A0A2KY74</accession>
<evidence type="ECO:0000313" key="1">
    <source>
        <dbReference type="EMBL" id="KGO69300.1"/>
    </source>
</evidence>
<evidence type="ECO:0000313" key="2">
    <source>
        <dbReference type="Proteomes" id="UP000030104"/>
    </source>
</evidence>
<protein>
    <submittedName>
        <fullName evidence="1">DNA binding HTH domain, Psq-type</fullName>
    </submittedName>
</protein>
<proteinExistence type="predicted"/>
<dbReference type="Proteomes" id="UP000030104">
    <property type="component" value="Unassembled WGS sequence"/>
</dbReference>
<comment type="caution">
    <text evidence="1">The sequence shown here is derived from an EMBL/GenBank/DDBJ whole genome shotgun (WGS) entry which is preliminary data.</text>
</comment>
<gene>
    <name evidence="1" type="ORF">PITC_094990</name>
</gene>
<dbReference type="PhylomeDB" id="A0A0A2KY74"/>
<name>A0A0A2KY74_PENIT</name>
<keyword evidence="2" id="KW-1185">Reference proteome</keyword>
<dbReference type="OrthoDB" id="4318980at2759"/>
<reference evidence="1 2" key="1">
    <citation type="journal article" date="2015" name="Mol. Plant Microbe Interact.">
        <title>Genome, transcriptome, and functional analyses of Penicillium expansum provide new insights into secondary metabolism and pathogenicity.</title>
        <authorList>
            <person name="Ballester A.R."/>
            <person name="Marcet-Houben M."/>
            <person name="Levin E."/>
            <person name="Sela N."/>
            <person name="Selma-Lazaro C."/>
            <person name="Carmona L."/>
            <person name="Wisniewski M."/>
            <person name="Droby S."/>
            <person name="Gonzalez-Candelas L."/>
            <person name="Gabaldon T."/>
        </authorList>
    </citation>
    <scope>NUCLEOTIDE SEQUENCE [LARGE SCALE GENOMIC DNA]</scope>
    <source>
        <strain evidence="1 2">PHI-1</strain>
    </source>
</reference>
<dbReference type="AlphaFoldDB" id="A0A0A2KY74"/>